<comment type="similarity">
    <text evidence="2">Belongs to the ABC-2 integral membrane protein family.</text>
</comment>
<gene>
    <name evidence="10" type="ORF">AMD00_14335</name>
</gene>
<evidence type="ECO:0000256" key="1">
    <source>
        <dbReference type="ARBA" id="ARBA00004651"/>
    </source>
</evidence>
<feature type="domain" description="ABC transmembrane type-2" evidence="9">
    <location>
        <begin position="107"/>
        <end position="342"/>
    </location>
</feature>
<proteinExistence type="inferred from homology"/>
<evidence type="ECO:0000313" key="11">
    <source>
        <dbReference type="Proteomes" id="UP000036867"/>
    </source>
</evidence>
<reference evidence="11" key="1">
    <citation type="submission" date="2015-08" db="EMBL/GenBank/DDBJ databases">
        <title>Fjat-10028 dsm 16317.</title>
        <authorList>
            <person name="Liu B."/>
            <person name="Wang J."/>
            <person name="Zhu Y."/>
            <person name="Liu G."/>
            <person name="Chen Q."/>
            <person name="Chen Z."/>
            <person name="Lan J."/>
            <person name="Che J."/>
            <person name="Ge C."/>
            <person name="Shi H."/>
            <person name="Pan Z."/>
            <person name="Liu X."/>
        </authorList>
    </citation>
    <scope>NUCLEOTIDE SEQUENCE [LARGE SCALE GENOMIC DNA]</scope>
    <source>
        <strain evidence="11">DSM 16317</strain>
    </source>
</reference>
<feature type="transmembrane region" description="Helical" evidence="8">
    <location>
        <begin position="230"/>
        <end position="252"/>
    </location>
</feature>
<dbReference type="Pfam" id="PF12698">
    <property type="entry name" value="ABC2_membrane_3"/>
    <property type="match status" value="1"/>
</dbReference>
<dbReference type="STRING" id="263475.AMD00_14335"/>
<feature type="transmembrane region" description="Helical" evidence="8">
    <location>
        <begin position="264"/>
        <end position="281"/>
    </location>
</feature>
<dbReference type="PROSITE" id="PS51012">
    <property type="entry name" value="ABC_TM2"/>
    <property type="match status" value="1"/>
</dbReference>
<dbReference type="InterPro" id="IPR047817">
    <property type="entry name" value="ABC2_TM_bact-type"/>
</dbReference>
<evidence type="ECO:0000256" key="4">
    <source>
        <dbReference type="ARBA" id="ARBA00022475"/>
    </source>
</evidence>
<feature type="transmembrane region" description="Helical" evidence="8">
    <location>
        <begin position="21"/>
        <end position="39"/>
    </location>
</feature>
<keyword evidence="5 8" id="KW-0812">Transmembrane</keyword>
<dbReference type="InterPro" id="IPR013525">
    <property type="entry name" value="ABC2_TM"/>
</dbReference>
<feature type="transmembrane region" description="Helical" evidence="8">
    <location>
        <begin position="151"/>
        <end position="174"/>
    </location>
</feature>
<evidence type="ECO:0000259" key="9">
    <source>
        <dbReference type="PROSITE" id="PS51012"/>
    </source>
</evidence>
<feature type="transmembrane region" description="Helical" evidence="8">
    <location>
        <begin position="195"/>
        <end position="218"/>
    </location>
</feature>
<name>A0A0M0LFR7_9BACL</name>
<dbReference type="PANTHER" id="PTHR30294:SF38">
    <property type="entry name" value="TRANSPORT PERMEASE PROTEIN"/>
    <property type="match status" value="1"/>
</dbReference>
<evidence type="ECO:0000313" key="10">
    <source>
        <dbReference type="EMBL" id="KOO49528.1"/>
    </source>
</evidence>
<dbReference type="AlphaFoldDB" id="A0A0M0LFR7"/>
<sequence length="345" mass="38458">MRIIALVNRIIQQMLRDKRTLALLFLAPLLILSLMYFIFHTEDSSPKLGVIGGDTKIVKTLENANIEVEKFNQLSQKEALAEGLDGWLTIENKQLSLTLQNDSPSKAKALQMQVKQALTTFQMNSISSKIPDLGVTINYVYGDENTQLFDIISPILVGFFVFFFVFLIAGIALLKERTTGTLERLLATPIRRHEVVLGYLIGYGLFAVIQTSIVVLYAVKILDIVLVGSIWYVLLINLLLALVALSLGILLSSFASSEFQMVQFIPLVIIPQIFFTGLFPLDGMADWLLSIGKIMPLYYAADALTGVMYKGFAFTDILVDLGALLLFSILFITLNFVALKKYRAI</sequence>
<organism evidence="10 11">
    <name type="scientific">Viridibacillus arvi</name>
    <dbReference type="NCBI Taxonomy" id="263475"/>
    <lineage>
        <taxon>Bacteria</taxon>
        <taxon>Bacillati</taxon>
        <taxon>Bacillota</taxon>
        <taxon>Bacilli</taxon>
        <taxon>Bacillales</taxon>
        <taxon>Caryophanaceae</taxon>
        <taxon>Viridibacillus</taxon>
    </lineage>
</organism>
<keyword evidence="11" id="KW-1185">Reference proteome</keyword>
<dbReference type="PATRIC" id="fig|263475.3.peg.4132"/>
<keyword evidence="7 8" id="KW-0472">Membrane</keyword>
<evidence type="ECO:0000256" key="2">
    <source>
        <dbReference type="ARBA" id="ARBA00007783"/>
    </source>
</evidence>
<keyword evidence="3" id="KW-0813">Transport</keyword>
<dbReference type="GO" id="GO:0005886">
    <property type="term" value="C:plasma membrane"/>
    <property type="evidence" value="ECO:0007669"/>
    <property type="project" value="UniProtKB-SubCell"/>
</dbReference>
<evidence type="ECO:0000256" key="7">
    <source>
        <dbReference type="ARBA" id="ARBA00023136"/>
    </source>
</evidence>
<dbReference type="Proteomes" id="UP000036867">
    <property type="component" value="Unassembled WGS sequence"/>
</dbReference>
<feature type="transmembrane region" description="Helical" evidence="8">
    <location>
        <begin position="317"/>
        <end position="339"/>
    </location>
</feature>
<dbReference type="InterPro" id="IPR051449">
    <property type="entry name" value="ABC-2_transporter_component"/>
</dbReference>
<evidence type="ECO:0000256" key="3">
    <source>
        <dbReference type="ARBA" id="ARBA00022448"/>
    </source>
</evidence>
<evidence type="ECO:0000256" key="8">
    <source>
        <dbReference type="SAM" id="Phobius"/>
    </source>
</evidence>
<dbReference type="PANTHER" id="PTHR30294">
    <property type="entry name" value="MEMBRANE COMPONENT OF ABC TRANSPORTER YHHJ-RELATED"/>
    <property type="match status" value="1"/>
</dbReference>
<evidence type="ECO:0000256" key="6">
    <source>
        <dbReference type="ARBA" id="ARBA00022989"/>
    </source>
</evidence>
<protein>
    <submittedName>
        <fullName evidence="10">ABC transporter permease</fullName>
    </submittedName>
</protein>
<dbReference type="OrthoDB" id="9776218at2"/>
<comment type="caution">
    <text evidence="10">The sequence shown here is derived from an EMBL/GenBank/DDBJ whole genome shotgun (WGS) entry which is preliminary data.</text>
</comment>
<comment type="subcellular location">
    <subcellularLocation>
        <location evidence="1">Cell membrane</location>
        <topology evidence="1">Multi-pass membrane protein</topology>
    </subcellularLocation>
</comment>
<keyword evidence="4" id="KW-1003">Cell membrane</keyword>
<accession>A0A0M0LFR7</accession>
<dbReference type="RefSeq" id="WP_053417698.1">
    <property type="nucleotide sequence ID" value="NZ_LILB01000005.1"/>
</dbReference>
<dbReference type="GO" id="GO:0140359">
    <property type="term" value="F:ABC-type transporter activity"/>
    <property type="evidence" value="ECO:0007669"/>
    <property type="project" value="InterPro"/>
</dbReference>
<dbReference type="GeneID" id="301137275"/>
<keyword evidence="6 8" id="KW-1133">Transmembrane helix</keyword>
<dbReference type="EMBL" id="LILB01000005">
    <property type="protein sequence ID" value="KOO49528.1"/>
    <property type="molecule type" value="Genomic_DNA"/>
</dbReference>
<evidence type="ECO:0000256" key="5">
    <source>
        <dbReference type="ARBA" id="ARBA00022692"/>
    </source>
</evidence>